<dbReference type="PANTHER" id="PTHR30319:SF1">
    <property type="entry name" value="TRANSCRIPTIONAL REPRESSOR PAAX"/>
    <property type="match status" value="1"/>
</dbReference>
<protein>
    <submittedName>
        <fullName evidence="4">PaaX family transcriptional regulator</fullName>
    </submittedName>
</protein>
<dbReference type="Gene3D" id="1.10.10.10">
    <property type="entry name" value="Winged helix-like DNA-binding domain superfamily/Winged helix DNA-binding domain"/>
    <property type="match status" value="1"/>
</dbReference>
<dbReference type="Gene3D" id="1.20.58.1460">
    <property type="match status" value="1"/>
</dbReference>
<dbReference type="Gene3D" id="3.30.70.2650">
    <property type="match status" value="1"/>
</dbReference>
<dbReference type="Pfam" id="PF08223">
    <property type="entry name" value="PaaX_C"/>
    <property type="match status" value="1"/>
</dbReference>
<dbReference type="GO" id="GO:0006351">
    <property type="term" value="P:DNA-templated transcription"/>
    <property type="evidence" value="ECO:0007669"/>
    <property type="project" value="InterPro"/>
</dbReference>
<accession>A0A4R6SH65</accession>
<dbReference type="InterPro" id="IPR013225">
    <property type="entry name" value="PaaX_C"/>
</dbReference>
<dbReference type="Pfam" id="PF20803">
    <property type="entry name" value="PaaX_M"/>
    <property type="match status" value="1"/>
</dbReference>
<evidence type="ECO:0000259" key="3">
    <source>
        <dbReference type="Pfam" id="PF20803"/>
    </source>
</evidence>
<evidence type="ECO:0000259" key="2">
    <source>
        <dbReference type="Pfam" id="PF08223"/>
    </source>
</evidence>
<dbReference type="InterPro" id="IPR011965">
    <property type="entry name" value="PaaX_trns_reg"/>
</dbReference>
<gene>
    <name evidence="4" type="ORF">EV186_1021230</name>
</gene>
<dbReference type="InterPro" id="IPR012906">
    <property type="entry name" value="PaaX-like_N"/>
</dbReference>
<feature type="domain" description="Transcriptional repressor PaaX-like C-terminal" evidence="2">
    <location>
        <begin position="187"/>
        <end position="275"/>
    </location>
</feature>
<dbReference type="AlphaFoldDB" id="A0A4R6SH65"/>
<dbReference type="PANTHER" id="PTHR30319">
    <property type="entry name" value="PHENYLACETIC ACID REGULATOR-RELATED TRANSCRIPTIONAL REPRESSOR"/>
    <property type="match status" value="1"/>
</dbReference>
<organism evidence="4 5">
    <name type="scientific">Labedaea rhizosphaerae</name>
    <dbReference type="NCBI Taxonomy" id="598644"/>
    <lineage>
        <taxon>Bacteria</taxon>
        <taxon>Bacillati</taxon>
        <taxon>Actinomycetota</taxon>
        <taxon>Actinomycetes</taxon>
        <taxon>Pseudonocardiales</taxon>
        <taxon>Pseudonocardiaceae</taxon>
        <taxon>Labedaea</taxon>
    </lineage>
</organism>
<proteinExistence type="predicted"/>
<dbReference type="Proteomes" id="UP000295444">
    <property type="component" value="Unassembled WGS sequence"/>
</dbReference>
<keyword evidence="5" id="KW-1185">Reference proteome</keyword>
<feature type="domain" description="Transcriptional repressor PaaX-like N-terminal" evidence="1">
    <location>
        <begin position="40"/>
        <end position="84"/>
    </location>
</feature>
<evidence type="ECO:0000259" key="1">
    <source>
        <dbReference type="Pfam" id="PF07848"/>
    </source>
</evidence>
<evidence type="ECO:0000313" key="4">
    <source>
        <dbReference type="EMBL" id="TDQ01362.1"/>
    </source>
</evidence>
<dbReference type="InterPro" id="IPR048846">
    <property type="entry name" value="PaaX-like_central"/>
</dbReference>
<evidence type="ECO:0000313" key="5">
    <source>
        <dbReference type="Proteomes" id="UP000295444"/>
    </source>
</evidence>
<dbReference type="PIRSF" id="PIRSF020623">
    <property type="entry name" value="PaaX"/>
    <property type="match status" value="1"/>
</dbReference>
<sequence length="280" mass="30631">MTVVNDNASDEARHRFLARGAGPGIVAFLFGVAGRTALPGQVLHRLLTDLEMTDTAARAVIARMRRDGQLESVRHGRTAEYRLAGPFLESFHRVRDSGTRRPTPWTGAYHAVLHQVPESRRAYRDALRRAAVLGGFGILQPGVLISLTDRTAALGDLLTTVPDGARVYRAMLTMDVHEAAAAAWDAWNLAEVGALYRTHVATLTKAVRESDEHQPPTAETLRRFTELGRLPFVDTLRDPGLPPELVPPDWPGPALQRATVEVARRFAPAANAYVMSLLGP</sequence>
<comment type="caution">
    <text evidence="4">The sequence shown here is derived from an EMBL/GenBank/DDBJ whole genome shotgun (WGS) entry which is preliminary data.</text>
</comment>
<reference evidence="4 5" key="1">
    <citation type="submission" date="2019-03" db="EMBL/GenBank/DDBJ databases">
        <title>Genomic Encyclopedia of Type Strains, Phase IV (KMG-IV): sequencing the most valuable type-strain genomes for metagenomic binning, comparative biology and taxonomic classification.</title>
        <authorList>
            <person name="Goeker M."/>
        </authorList>
    </citation>
    <scope>NUCLEOTIDE SEQUENCE [LARGE SCALE GENOMIC DNA]</scope>
    <source>
        <strain evidence="4 5">DSM 45361</strain>
    </source>
</reference>
<dbReference type="InterPro" id="IPR036388">
    <property type="entry name" value="WH-like_DNA-bd_sf"/>
</dbReference>
<dbReference type="EMBL" id="SNXZ01000002">
    <property type="protein sequence ID" value="TDQ01362.1"/>
    <property type="molecule type" value="Genomic_DNA"/>
</dbReference>
<name>A0A4R6SH65_LABRH</name>
<feature type="domain" description="Transcriptional repressor PaaX-like central Cas2-like" evidence="3">
    <location>
        <begin position="103"/>
        <end position="160"/>
    </location>
</feature>
<dbReference type="Pfam" id="PF07848">
    <property type="entry name" value="PaaX"/>
    <property type="match status" value="1"/>
</dbReference>